<dbReference type="eggNOG" id="COG3409">
    <property type="taxonomic scope" value="Bacteria"/>
</dbReference>
<proteinExistence type="predicted"/>
<dbReference type="eggNOG" id="COG3179">
    <property type="taxonomic scope" value="Bacteria"/>
</dbReference>
<feature type="compositionally biased region" description="Low complexity" evidence="3">
    <location>
        <begin position="127"/>
        <end position="140"/>
    </location>
</feature>
<reference evidence="5 6" key="1">
    <citation type="journal article" date="2011" name="J. Bacteriol.">
        <title>Two new complete genome sequences offer insight into host and tissue specificity of plant pathogenic Xanthomonas spp.</title>
        <authorList>
            <person name="Bogdanove A.J."/>
            <person name="Koebnik R."/>
            <person name="Lu H."/>
            <person name="Furutani A."/>
            <person name="Angiuoli S.V."/>
            <person name="Patil P.B."/>
            <person name="Van Sluys M.A."/>
            <person name="Ryan R.P."/>
            <person name="Meyer D.F."/>
            <person name="Han S.W."/>
            <person name="Aparna G."/>
            <person name="Rajaram M."/>
            <person name="Delcher A.L."/>
            <person name="Phillippy A.M."/>
            <person name="Puiu D."/>
            <person name="Schatz M.C."/>
            <person name="Shumway M."/>
            <person name="Sommer D.D."/>
            <person name="Trapnell C."/>
            <person name="Benahmed F."/>
            <person name="Dimitrov G."/>
            <person name="Madupu R."/>
            <person name="Radune D."/>
            <person name="Sullivan S."/>
            <person name="Jha G."/>
            <person name="Ishihara H."/>
            <person name="Lee S.W."/>
            <person name="Pandey A."/>
            <person name="Sharma V."/>
            <person name="Sriariyanun M."/>
            <person name="Szurek B."/>
            <person name="Vera-Cruz C.M."/>
            <person name="Dorman K.S."/>
            <person name="Ronald P.C."/>
            <person name="Verdier V."/>
            <person name="Dow J.M."/>
            <person name="Sonti R.V."/>
            <person name="Tsuge S."/>
            <person name="Brendel V.P."/>
            <person name="Rabinowicz P.D."/>
            <person name="Leach J.E."/>
            <person name="White F.F."/>
            <person name="Salzberg S.L."/>
        </authorList>
    </citation>
    <scope>NUCLEOTIDE SEQUENCE [LARGE SCALE GENOMIC DNA]</scope>
    <source>
        <strain evidence="5 6">BLS256</strain>
    </source>
</reference>
<dbReference type="AlphaFoldDB" id="G7TIU2"/>
<evidence type="ECO:0000259" key="4">
    <source>
        <dbReference type="Pfam" id="PF16754"/>
    </source>
</evidence>
<dbReference type="Proteomes" id="UP000008851">
    <property type="component" value="Chromosome"/>
</dbReference>
<evidence type="ECO:0000313" key="6">
    <source>
        <dbReference type="Proteomes" id="UP000008851"/>
    </source>
</evidence>
<evidence type="ECO:0000313" key="5">
    <source>
        <dbReference type="EMBL" id="AEQ94385.1"/>
    </source>
</evidence>
<organism evidence="5 6">
    <name type="scientific">Xanthomonas oryzae pv. oryzicola (strain BLS256)</name>
    <dbReference type="NCBI Taxonomy" id="383407"/>
    <lineage>
        <taxon>Bacteria</taxon>
        <taxon>Pseudomonadati</taxon>
        <taxon>Pseudomonadota</taxon>
        <taxon>Gammaproteobacteria</taxon>
        <taxon>Lysobacterales</taxon>
        <taxon>Lysobacteraceae</taxon>
        <taxon>Xanthomonas</taxon>
    </lineage>
</organism>
<dbReference type="InterPro" id="IPR018247">
    <property type="entry name" value="EF_Hand_1_Ca_BS"/>
</dbReference>
<evidence type="ECO:0000256" key="1">
    <source>
        <dbReference type="ARBA" id="ARBA00022529"/>
    </source>
</evidence>
<feature type="region of interest" description="Disordered" evidence="3">
    <location>
        <begin position="127"/>
        <end position="147"/>
    </location>
</feature>
<evidence type="ECO:0000256" key="2">
    <source>
        <dbReference type="ARBA" id="ARBA00022638"/>
    </source>
</evidence>
<dbReference type="Pfam" id="PF16754">
    <property type="entry name" value="Pesticin"/>
    <property type="match status" value="1"/>
</dbReference>
<keyword evidence="2" id="KW-0081">Bacteriolytic enzyme</keyword>
<evidence type="ECO:0000256" key="3">
    <source>
        <dbReference type="SAM" id="MobiDB-lite"/>
    </source>
</evidence>
<dbReference type="GO" id="GO:0003796">
    <property type="term" value="F:lysozyme activity"/>
    <property type="evidence" value="ECO:0007669"/>
    <property type="project" value="InterPro"/>
</dbReference>
<accession>G7TIU2</accession>
<name>G7TIU2_XANOB</name>
<keyword evidence="1" id="KW-0929">Antimicrobial</keyword>
<dbReference type="EMBL" id="CP003057">
    <property type="protein sequence ID" value="AEQ94385.1"/>
    <property type="molecule type" value="Genomic_DNA"/>
</dbReference>
<feature type="domain" description="Pesticin C-terminal" evidence="4">
    <location>
        <begin position="656"/>
        <end position="826"/>
    </location>
</feature>
<dbReference type="KEGG" id="xor:XOC_0129"/>
<dbReference type="GO" id="GO:0031640">
    <property type="term" value="P:killing of cells of another organism"/>
    <property type="evidence" value="ECO:0007669"/>
    <property type="project" value="UniProtKB-KW"/>
</dbReference>
<feature type="compositionally biased region" description="Polar residues" evidence="3">
    <location>
        <begin position="363"/>
        <end position="374"/>
    </location>
</feature>
<dbReference type="Gene3D" id="1.10.530.40">
    <property type="match status" value="1"/>
</dbReference>
<dbReference type="PROSITE" id="PS00018">
    <property type="entry name" value="EF_HAND_1"/>
    <property type="match status" value="1"/>
</dbReference>
<sequence length="869" mass="95610">MADNDNKKKTPAKIGKLVYPFQKAAEAGKASARPTEIDDPQVYFRALSNAQDGFYPIGANGQWHGGIHFDAQTGNALAQADGVRCIGDGEVVAYQVESKDAEVGYSTGKAAYSRGFVLVRHRLEVPPATQPASSPATSKSEPTAAKPEEPSLIFYSAYLHLLDWAGYQRLDKDKPRPAYWGKATYVVDDKAKDQDRTKNPFIPEGGVGLNLRDVQGNAAGYAARGAKLELAEENPKKKGYFAIKRVVSGTVVPTEATGLFAYKKELTEAGSEPAAKDQVYVLPEPVKISAGALIGYLGIYQRYIDTHPLADKTPRPLVQVDVFTAEDIKAFMSKSRARARLLDAKQRTLLKVDVGAKLATPTQPDQQIDASDTLTPAGGKGAGKWVQAKRTSNGATVWVEKAQLNSSGTTSGRPLTAWSQFPLKLGQGDGPSAGFIRVAAIKQLKNAVTDADGVRWWEIDVGQTDGSSKMGWACEQAHPQVTLCSPWDWPGFEYVEADSTTPEVLYARRVVATKQARPDEQAALQAKAAEAEGGPLFSRVCDAIDLDHNRDLTTDELRKALRRPWLAEAISRLIIHHTSEWGTPKEQWDAIDKDIPEPRKADWEKEKQRIQSLQWWKEVAGPVKLPADAKVYYFHPIGLISNFSAISSDCSEDWRVDKKFLEISEGALALEGYVPKKKGVVIGQSGVTISTGVDLGQQNENGTNAIINRYIAENGNSENVDTDALLKKLSPYFTIKKEKAVDKLAETPLKISLPESRLLADSFKYDVRLLISKQFSAKNKLGMNFRKLPTEGQTVILDFAYQYGTSDTLGSIRETFWSHTYKGEWKKLADWLISKPDIYEDRRTREGKLLQHGIDKKSLPELGDPCPAG</sequence>
<gene>
    <name evidence="5" type="ORF">XOC_0129</name>
</gene>
<dbReference type="HOGENOM" id="CLU_010665_1_0_6"/>
<dbReference type="GO" id="GO:0042742">
    <property type="term" value="P:defense response to bacterium"/>
    <property type="evidence" value="ECO:0007669"/>
    <property type="project" value="UniProtKB-KW"/>
</dbReference>
<dbReference type="InterPro" id="IPR031922">
    <property type="entry name" value="Pesticin_C"/>
</dbReference>
<dbReference type="InterPro" id="IPR023347">
    <property type="entry name" value="Lysozyme_dom_sf"/>
</dbReference>
<dbReference type="RefSeq" id="WP_014501360.1">
    <property type="nucleotide sequence ID" value="NC_017267.2"/>
</dbReference>
<feature type="region of interest" description="Disordered" evidence="3">
    <location>
        <begin position="363"/>
        <end position="385"/>
    </location>
</feature>
<protein>
    <submittedName>
        <fullName evidence="5">EF hand domain protein</fullName>
    </submittedName>
</protein>